<keyword evidence="3" id="KW-1185">Reference proteome</keyword>
<dbReference type="EMBL" id="JBHRSX010000008">
    <property type="protein sequence ID" value="MFC3200731.1"/>
    <property type="molecule type" value="Genomic_DNA"/>
</dbReference>
<reference evidence="3" key="1">
    <citation type="journal article" date="2019" name="Int. J. Syst. Evol. Microbiol.">
        <title>The Global Catalogue of Microorganisms (GCM) 10K type strain sequencing project: providing services to taxonomists for standard genome sequencing and annotation.</title>
        <authorList>
            <consortium name="The Broad Institute Genomics Platform"/>
            <consortium name="The Broad Institute Genome Sequencing Center for Infectious Disease"/>
            <person name="Wu L."/>
            <person name="Ma J."/>
        </authorList>
    </citation>
    <scope>NUCLEOTIDE SEQUENCE [LARGE SCALE GENOMIC DNA]</scope>
    <source>
        <strain evidence="3">KCTC 52449</strain>
    </source>
</reference>
<feature type="coiled-coil region" evidence="1">
    <location>
        <begin position="36"/>
        <end position="83"/>
    </location>
</feature>
<evidence type="ECO:0000256" key="1">
    <source>
        <dbReference type="SAM" id="Coils"/>
    </source>
</evidence>
<dbReference type="RefSeq" id="WP_123325410.1">
    <property type="nucleotide sequence ID" value="NZ_JBHRSX010000008.1"/>
</dbReference>
<keyword evidence="1" id="KW-0175">Coiled coil</keyword>
<protein>
    <submittedName>
        <fullName evidence="2">Uncharacterized protein</fullName>
    </submittedName>
</protein>
<evidence type="ECO:0000313" key="2">
    <source>
        <dbReference type="EMBL" id="MFC3200731.1"/>
    </source>
</evidence>
<comment type="caution">
    <text evidence="2">The sequence shown here is derived from an EMBL/GenBank/DDBJ whole genome shotgun (WGS) entry which is preliminary data.</text>
</comment>
<sequence>MSKFEHPDNNYTLQVKQLIEEVYPKDDRLDSVYSDARQYFAEASAQQSALAELQKQLTRAEQQKKGQAKAEQLRKQIKDLSASHDDGRYQRIERLHSVASQLISLCEGESFEDTQMLSSKFLGTLMLITRGPERNFASLHQRLKPLYKAVLALRLVDKVHDMDVQDNRYLRYLKDSVLRFKGDREHHEKWQEEVAIPIISCALLQDIGLQSPEALSILHGEDNKLDEFRVLDEPTRKQLLKINFTQTLEYLKNGMGMPRYIGNDKAERDRFVQRHTALNGFMQTLMKDTYLSKNGVGELIKIPQIYASIVLSTKPDFSRKNLPKGYVFIEQLAKKGALNAELAKAFVQIVGYFPLGFGVTYIPRNEKGIDREQYECAIVTRLNPPHPAEPVGRPVTRNLSYISSGSDEVIKKSSNLFFPANRKKLMRIGRERLMEIMGQLSGNFSPEAVDDLIPSCWEPADYFSFKKNQNLWNKAR</sequence>
<name>A0ABV7JS05_9ALTE</name>
<dbReference type="Proteomes" id="UP001595477">
    <property type="component" value="Unassembled WGS sequence"/>
</dbReference>
<proteinExistence type="predicted"/>
<organism evidence="2 3">
    <name type="scientific">Alteromonas oceani</name>
    <dbReference type="NCBI Taxonomy" id="2071609"/>
    <lineage>
        <taxon>Bacteria</taxon>
        <taxon>Pseudomonadati</taxon>
        <taxon>Pseudomonadota</taxon>
        <taxon>Gammaproteobacteria</taxon>
        <taxon>Alteromonadales</taxon>
        <taxon>Alteromonadaceae</taxon>
        <taxon>Alteromonas/Salinimonas group</taxon>
        <taxon>Alteromonas</taxon>
    </lineage>
</organism>
<gene>
    <name evidence="2" type="ORF">ACFOEW_02720</name>
</gene>
<evidence type="ECO:0000313" key="3">
    <source>
        <dbReference type="Proteomes" id="UP001595477"/>
    </source>
</evidence>
<accession>A0ABV7JS05</accession>